<dbReference type="AlphaFoldDB" id="E9H5X8"/>
<gene>
    <name evidence="1" type="ORF">DAPPUDRAFT_253911</name>
</gene>
<dbReference type="KEGG" id="dpx:DAPPUDRAFT_253911"/>
<sequence>MIAQLIDWIDFAELSQLASSPETEQMTTFCMTLRRHHAARGGGSVGHTAFDERRQGPSEYFDDFYIGLWWLVEAEDLCSMSFLALMTTQPKEVVVVVMAQQPMVFKPPVANQFPVADQFPVAGQPPVACKSPVVGQAPVACKSPGAGQSPVACKPLVADKPLGVDNSFPISQFPDSSTDFLRSAFDSSVIESHYEMKHALYFRGQSISELRLRDAITRSRRARDFLTQVTCHREVQVALRRLVPGYQTGRSNDLK</sequence>
<dbReference type="HOGENOM" id="CLU_1090947_0_0_1"/>
<organism evidence="1 2">
    <name type="scientific">Daphnia pulex</name>
    <name type="common">Water flea</name>
    <dbReference type="NCBI Taxonomy" id="6669"/>
    <lineage>
        <taxon>Eukaryota</taxon>
        <taxon>Metazoa</taxon>
        <taxon>Ecdysozoa</taxon>
        <taxon>Arthropoda</taxon>
        <taxon>Crustacea</taxon>
        <taxon>Branchiopoda</taxon>
        <taxon>Diplostraca</taxon>
        <taxon>Cladocera</taxon>
        <taxon>Anomopoda</taxon>
        <taxon>Daphniidae</taxon>
        <taxon>Daphnia</taxon>
    </lineage>
</organism>
<dbReference type="InParanoid" id="E9H5X8"/>
<dbReference type="Proteomes" id="UP000000305">
    <property type="component" value="Unassembled WGS sequence"/>
</dbReference>
<protein>
    <submittedName>
        <fullName evidence="1">Uncharacterized protein</fullName>
    </submittedName>
</protein>
<evidence type="ECO:0000313" key="1">
    <source>
        <dbReference type="EMBL" id="EFX72856.1"/>
    </source>
</evidence>
<accession>E9H5X8</accession>
<keyword evidence="2" id="KW-1185">Reference proteome</keyword>
<reference evidence="1 2" key="1">
    <citation type="journal article" date="2011" name="Science">
        <title>The ecoresponsive genome of Daphnia pulex.</title>
        <authorList>
            <person name="Colbourne J.K."/>
            <person name="Pfrender M.E."/>
            <person name="Gilbert D."/>
            <person name="Thomas W.K."/>
            <person name="Tucker A."/>
            <person name="Oakley T.H."/>
            <person name="Tokishita S."/>
            <person name="Aerts A."/>
            <person name="Arnold G.J."/>
            <person name="Basu M.K."/>
            <person name="Bauer D.J."/>
            <person name="Caceres C.E."/>
            <person name="Carmel L."/>
            <person name="Casola C."/>
            <person name="Choi J.H."/>
            <person name="Detter J.C."/>
            <person name="Dong Q."/>
            <person name="Dusheyko S."/>
            <person name="Eads B.D."/>
            <person name="Frohlich T."/>
            <person name="Geiler-Samerotte K.A."/>
            <person name="Gerlach D."/>
            <person name="Hatcher P."/>
            <person name="Jogdeo S."/>
            <person name="Krijgsveld J."/>
            <person name="Kriventseva E.V."/>
            <person name="Kultz D."/>
            <person name="Laforsch C."/>
            <person name="Lindquist E."/>
            <person name="Lopez J."/>
            <person name="Manak J.R."/>
            <person name="Muller J."/>
            <person name="Pangilinan J."/>
            <person name="Patwardhan R.P."/>
            <person name="Pitluck S."/>
            <person name="Pritham E.J."/>
            <person name="Rechtsteiner A."/>
            <person name="Rho M."/>
            <person name="Rogozin I.B."/>
            <person name="Sakarya O."/>
            <person name="Salamov A."/>
            <person name="Schaack S."/>
            <person name="Shapiro H."/>
            <person name="Shiga Y."/>
            <person name="Skalitzky C."/>
            <person name="Smith Z."/>
            <person name="Souvorov A."/>
            <person name="Sung W."/>
            <person name="Tang Z."/>
            <person name="Tsuchiya D."/>
            <person name="Tu H."/>
            <person name="Vos H."/>
            <person name="Wang M."/>
            <person name="Wolf Y.I."/>
            <person name="Yamagata H."/>
            <person name="Yamada T."/>
            <person name="Ye Y."/>
            <person name="Shaw J.R."/>
            <person name="Andrews J."/>
            <person name="Crease T.J."/>
            <person name="Tang H."/>
            <person name="Lucas S.M."/>
            <person name="Robertson H.M."/>
            <person name="Bork P."/>
            <person name="Koonin E.V."/>
            <person name="Zdobnov E.M."/>
            <person name="Grigoriev I.V."/>
            <person name="Lynch M."/>
            <person name="Boore J.L."/>
        </authorList>
    </citation>
    <scope>NUCLEOTIDE SEQUENCE [LARGE SCALE GENOMIC DNA]</scope>
</reference>
<proteinExistence type="predicted"/>
<evidence type="ECO:0000313" key="2">
    <source>
        <dbReference type="Proteomes" id="UP000000305"/>
    </source>
</evidence>
<name>E9H5X8_DAPPU</name>
<dbReference type="EMBL" id="GL732595">
    <property type="protein sequence ID" value="EFX72856.1"/>
    <property type="molecule type" value="Genomic_DNA"/>
</dbReference>